<dbReference type="SUPFAM" id="SSF52518">
    <property type="entry name" value="Thiamin diphosphate-binding fold (THDP-binding)"/>
    <property type="match status" value="1"/>
</dbReference>
<proteinExistence type="predicted"/>
<sequence length="89" mass="9762">PDKEVYAMVGDGSYLMLHSELVTSIQEGIKINIVLFDNSGFGCINNLQMDNGIESFGTEFRVRNPRTGQLDGEIMRINFAQSGAAYGAK</sequence>
<keyword evidence="2" id="KW-0378">Hydrolase</keyword>
<reference evidence="2 3" key="1">
    <citation type="submission" date="2019-11" db="EMBL/GenBank/DDBJ databases">
        <title>Winogradskyella ouciana sp. nov., isolated from the hadal seawater of the Mariana Trench.</title>
        <authorList>
            <person name="Liu R."/>
        </authorList>
    </citation>
    <scope>NUCLEOTIDE SEQUENCE [LARGE SCALE GENOMIC DNA]</scope>
    <source>
        <strain evidence="2 3">ZXX205</strain>
    </source>
</reference>
<protein>
    <submittedName>
        <fullName evidence="2">3D-(3,5/4)-trihydroxycyclohexane-1,2-dione acylhydrolase (Decyclizing)</fullName>
    </submittedName>
</protein>
<gene>
    <name evidence="2" type="ORF">F1003_15870</name>
</gene>
<dbReference type="Gene3D" id="3.40.50.970">
    <property type="match status" value="1"/>
</dbReference>
<evidence type="ECO:0000259" key="1">
    <source>
        <dbReference type="Pfam" id="PF02775"/>
    </source>
</evidence>
<dbReference type="GO" id="GO:0016787">
    <property type="term" value="F:hydrolase activity"/>
    <property type="evidence" value="ECO:0007669"/>
    <property type="project" value="UniProtKB-KW"/>
</dbReference>
<feature type="non-terminal residue" evidence="2">
    <location>
        <position position="89"/>
    </location>
</feature>
<dbReference type="GO" id="GO:0030976">
    <property type="term" value="F:thiamine pyrophosphate binding"/>
    <property type="evidence" value="ECO:0007669"/>
    <property type="project" value="InterPro"/>
</dbReference>
<dbReference type="InterPro" id="IPR011766">
    <property type="entry name" value="TPP_enzyme_TPP-bd"/>
</dbReference>
<organism evidence="2 3">
    <name type="scientific">Winogradskyella ouciana</name>
    <dbReference type="NCBI Taxonomy" id="2608631"/>
    <lineage>
        <taxon>Bacteria</taxon>
        <taxon>Pseudomonadati</taxon>
        <taxon>Bacteroidota</taxon>
        <taxon>Flavobacteriia</taxon>
        <taxon>Flavobacteriales</taxon>
        <taxon>Flavobacteriaceae</taxon>
        <taxon>Winogradskyella</taxon>
    </lineage>
</organism>
<name>A0A7K1GGH2_9FLAO</name>
<evidence type="ECO:0000313" key="3">
    <source>
        <dbReference type="Proteomes" id="UP000447545"/>
    </source>
</evidence>
<accession>A0A7K1GGH2</accession>
<dbReference type="Pfam" id="PF02775">
    <property type="entry name" value="TPP_enzyme_C"/>
    <property type="match status" value="1"/>
</dbReference>
<feature type="non-terminal residue" evidence="2">
    <location>
        <position position="1"/>
    </location>
</feature>
<dbReference type="AlphaFoldDB" id="A0A7K1GGH2"/>
<keyword evidence="3" id="KW-1185">Reference proteome</keyword>
<dbReference type="Proteomes" id="UP000447545">
    <property type="component" value="Unassembled WGS sequence"/>
</dbReference>
<dbReference type="InterPro" id="IPR029061">
    <property type="entry name" value="THDP-binding"/>
</dbReference>
<comment type="caution">
    <text evidence="2">The sequence shown here is derived from an EMBL/GenBank/DDBJ whole genome shotgun (WGS) entry which is preliminary data.</text>
</comment>
<feature type="domain" description="Thiamine pyrophosphate enzyme TPP-binding" evidence="1">
    <location>
        <begin position="1"/>
        <end position="89"/>
    </location>
</feature>
<dbReference type="GO" id="GO:0044281">
    <property type="term" value="P:small molecule metabolic process"/>
    <property type="evidence" value="ECO:0007669"/>
    <property type="project" value="UniProtKB-ARBA"/>
</dbReference>
<dbReference type="EMBL" id="WJYA01000130">
    <property type="protein sequence ID" value="MTE28400.1"/>
    <property type="molecule type" value="Genomic_DNA"/>
</dbReference>
<evidence type="ECO:0000313" key="2">
    <source>
        <dbReference type="EMBL" id="MTE28400.1"/>
    </source>
</evidence>